<reference evidence="6 7" key="1">
    <citation type="submission" date="2020-08" db="EMBL/GenBank/DDBJ databases">
        <title>Genomic Encyclopedia of Type Strains, Phase III (KMG-III): the genomes of soil and plant-associated and newly described type strains.</title>
        <authorList>
            <person name="Whitman W."/>
        </authorList>
    </citation>
    <scope>NUCLEOTIDE SEQUENCE [LARGE SCALE GENOMIC DNA]</scope>
    <source>
        <strain evidence="6 7">CECT 4462</strain>
    </source>
</reference>
<dbReference type="Proteomes" id="UP000549250">
    <property type="component" value="Unassembled WGS sequence"/>
</dbReference>
<feature type="domain" description="Luciferase-like" evidence="5">
    <location>
        <begin position="21"/>
        <end position="330"/>
    </location>
</feature>
<evidence type="ECO:0000256" key="3">
    <source>
        <dbReference type="ARBA" id="ARBA00023002"/>
    </source>
</evidence>
<evidence type="ECO:0000313" key="6">
    <source>
        <dbReference type="EMBL" id="MBB3102719.1"/>
    </source>
</evidence>
<dbReference type="InterPro" id="IPR011251">
    <property type="entry name" value="Luciferase-like_dom"/>
</dbReference>
<keyword evidence="7" id="KW-1185">Reference proteome</keyword>
<sequence length="370" mass="40948">MSLEFIGFIGPQEGSESLAPRSSQQVDVAFVKAFAQAQEYGGFDKALLAVNTSAPDSLVLASYAAAHTSRLGLLVAHRPGFQAPTFAARQFATLDQLSGGRASINVITGGDSGDLQRDGESVADKDERYRRTDEYLDVLKKTWTSEAPFDHQGKYYRIEDNLTQVKPLQKPHIPIFFSGASDAAVEAAAKHADVYMMWGEPIEDIRQRIATVRRAAAKYGREKHIRFSLSLRPILGATEQEAWARAERILENARQQVNQPEGWRRFKEGAKTNVGSERLVDFSRQKRVHDKRLWTEIAGLTSAAGNSTSLVGTPDQVAEAALDYYNIGVTTFLFRGFDPLRDAVEYGQELLPRIRALVAQQENAKTSLAS</sequence>
<dbReference type="InterPro" id="IPR050172">
    <property type="entry name" value="SsuD_RutA_monooxygenase"/>
</dbReference>
<comment type="caution">
    <text evidence="6">The sequence shown here is derived from an EMBL/GenBank/DDBJ whole genome shotgun (WGS) entry which is preliminary data.</text>
</comment>
<dbReference type="SUPFAM" id="SSF51679">
    <property type="entry name" value="Bacterial luciferase-like"/>
    <property type="match status" value="1"/>
</dbReference>
<protein>
    <submittedName>
        <fullName evidence="6">Alkanesulfonate monooxygenase</fullName>
        <ecNumber evidence="6">1.14.14.5</ecNumber>
    </submittedName>
</protein>
<evidence type="ECO:0000256" key="2">
    <source>
        <dbReference type="ARBA" id="ARBA00022643"/>
    </source>
</evidence>
<evidence type="ECO:0000256" key="1">
    <source>
        <dbReference type="ARBA" id="ARBA00022630"/>
    </source>
</evidence>
<accession>A0A839T164</accession>
<dbReference type="RefSeq" id="WP_183165706.1">
    <property type="nucleotide sequence ID" value="NZ_JACHXI010000004.1"/>
</dbReference>
<evidence type="ECO:0000259" key="5">
    <source>
        <dbReference type="Pfam" id="PF00296"/>
    </source>
</evidence>
<dbReference type="InterPro" id="IPR036661">
    <property type="entry name" value="Luciferase-like_sf"/>
</dbReference>
<gene>
    <name evidence="6" type="ORF">FHR87_001107</name>
</gene>
<name>A0A839T164_AZOMA</name>
<dbReference type="PANTHER" id="PTHR42847:SF9">
    <property type="entry name" value="BLL6451 PROTEIN"/>
    <property type="match status" value="1"/>
</dbReference>
<keyword evidence="3 6" id="KW-0560">Oxidoreductase</keyword>
<dbReference type="CDD" id="cd01094">
    <property type="entry name" value="Alkanesulfonate_monoxygenase"/>
    <property type="match status" value="1"/>
</dbReference>
<evidence type="ECO:0000256" key="4">
    <source>
        <dbReference type="ARBA" id="ARBA00023033"/>
    </source>
</evidence>
<dbReference type="PANTHER" id="PTHR42847">
    <property type="entry name" value="ALKANESULFONATE MONOOXYGENASE"/>
    <property type="match status" value="1"/>
</dbReference>
<dbReference type="Pfam" id="PF00296">
    <property type="entry name" value="Bac_luciferase"/>
    <property type="match status" value="1"/>
</dbReference>
<keyword evidence="2" id="KW-0288">FMN</keyword>
<dbReference type="GO" id="GO:0008726">
    <property type="term" value="F:alkanesulfonate monooxygenase activity"/>
    <property type="evidence" value="ECO:0007669"/>
    <property type="project" value="UniProtKB-EC"/>
</dbReference>
<dbReference type="AlphaFoldDB" id="A0A839T164"/>
<organism evidence="6 7">
    <name type="scientific">Azomonas macrocytogenes</name>
    <name type="common">Azotobacter macrocytogenes</name>
    <dbReference type="NCBI Taxonomy" id="69962"/>
    <lineage>
        <taxon>Bacteria</taxon>
        <taxon>Pseudomonadati</taxon>
        <taxon>Pseudomonadota</taxon>
        <taxon>Gammaproteobacteria</taxon>
        <taxon>Pseudomonadales</taxon>
        <taxon>Pseudomonadaceae</taxon>
        <taxon>Azomonas</taxon>
    </lineage>
</organism>
<keyword evidence="1" id="KW-0285">Flavoprotein</keyword>
<dbReference type="EMBL" id="JACHXI010000004">
    <property type="protein sequence ID" value="MBB3102719.1"/>
    <property type="molecule type" value="Genomic_DNA"/>
</dbReference>
<evidence type="ECO:0000313" key="7">
    <source>
        <dbReference type="Proteomes" id="UP000549250"/>
    </source>
</evidence>
<dbReference type="GO" id="GO:0046306">
    <property type="term" value="P:alkanesulfonate catabolic process"/>
    <property type="evidence" value="ECO:0007669"/>
    <property type="project" value="TreeGrafter"/>
</dbReference>
<proteinExistence type="predicted"/>
<keyword evidence="4 6" id="KW-0503">Monooxygenase</keyword>
<dbReference type="Gene3D" id="3.20.20.30">
    <property type="entry name" value="Luciferase-like domain"/>
    <property type="match status" value="1"/>
</dbReference>
<dbReference type="EC" id="1.14.14.5" evidence="6"/>